<dbReference type="AlphaFoldDB" id="A0A0R3WCU3"/>
<feature type="compositionally biased region" description="Pro residues" evidence="1">
    <location>
        <begin position="471"/>
        <end position="484"/>
    </location>
</feature>
<feature type="region of interest" description="Disordered" evidence="1">
    <location>
        <begin position="133"/>
        <end position="390"/>
    </location>
</feature>
<dbReference type="OrthoDB" id="6282769at2759"/>
<feature type="compositionally biased region" description="Low complexity" evidence="1">
    <location>
        <begin position="241"/>
        <end position="259"/>
    </location>
</feature>
<evidence type="ECO:0000313" key="2">
    <source>
        <dbReference type="EMBL" id="VDK40518.1"/>
    </source>
</evidence>
<name>A0A0R3WCU3_TAEAS</name>
<dbReference type="Proteomes" id="UP000282613">
    <property type="component" value="Unassembled WGS sequence"/>
</dbReference>
<feature type="compositionally biased region" description="Low complexity" evidence="1">
    <location>
        <begin position="355"/>
        <end position="365"/>
    </location>
</feature>
<feature type="compositionally biased region" description="Polar residues" evidence="1">
    <location>
        <begin position="301"/>
        <end position="311"/>
    </location>
</feature>
<dbReference type="WBParaSite" id="TASK_0000854201-mRNA-1">
    <property type="protein sequence ID" value="TASK_0000854201-mRNA-1"/>
    <property type="gene ID" value="TASK_0000854201"/>
</dbReference>
<sequence>MLKTNSFPGKRSDTPDSSASVQRTVSPVQNAGPGSPNSPIVAASHHPIPHVQHHQNHRPYFSRGRCRGDGGYYGGHNHFGGHHSGPNRRTPPPIHGPPFSKILVDFMMKEWDQFSTHYRSTHTGDPIDNGPMMHSGHQQQQPMVPTSPRVGGHVNSPHRGQHMRYSHQNSSGNSWSISNGGNGRKYSENGDHSNTGSLRRHHNHRGGGFPMPYYLSLQPKRRPRHAYSSRPIASPTPPPAASVTTAATSAATSPVTEATNKVSESATVPVAEMRSLSLKSSDTSKPTTTAAAASNGKKNSEGPTEPTSAAPSTLLDVEPKKKTTSATTTGTPRDEAASSASSSSTSSLTISKVKQQQQQQTSGVQQHRHHSTRRRAATTQGSSSVSAPTAATALPLSSSLPAARASETASVASSSFCSLVDQVDAMSAADQYFTPEPPSPSSSASASLSVVVSETFQHSAAISAVKSAESPPIPSPPPLAPAPVSPSAATNR</sequence>
<feature type="region of interest" description="Disordered" evidence="1">
    <location>
        <begin position="461"/>
        <end position="492"/>
    </location>
</feature>
<reference evidence="4" key="1">
    <citation type="submission" date="2017-02" db="UniProtKB">
        <authorList>
            <consortium name="WormBaseParasite"/>
        </authorList>
    </citation>
    <scope>IDENTIFICATION</scope>
</reference>
<feature type="compositionally biased region" description="Low complexity" evidence="1">
    <location>
        <begin position="377"/>
        <end position="390"/>
    </location>
</feature>
<gene>
    <name evidence="2" type="ORF">TASK_LOCUS8543</name>
</gene>
<dbReference type="STRING" id="60517.A0A0R3WCU3"/>
<evidence type="ECO:0000313" key="4">
    <source>
        <dbReference type="WBParaSite" id="TASK_0000854201-mRNA-1"/>
    </source>
</evidence>
<dbReference type="EMBL" id="UYRS01018825">
    <property type="protein sequence ID" value="VDK40518.1"/>
    <property type="molecule type" value="Genomic_DNA"/>
</dbReference>
<proteinExistence type="predicted"/>
<feature type="compositionally biased region" description="Basic residues" evidence="1">
    <location>
        <begin position="366"/>
        <end position="376"/>
    </location>
</feature>
<evidence type="ECO:0000256" key="1">
    <source>
        <dbReference type="SAM" id="MobiDB-lite"/>
    </source>
</evidence>
<feature type="compositionally biased region" description="Low complexity" evidence="1">
    <location>
        <begin position="324"/>
        <end position="347"/>
    </location>
</feature>
<feature type="compositionally biased region" description="Low complexity" evidence="1">
    <location>
        <begin position="169"/>
        <end position="179"/>
    </location>
</feature>
<feature type="region of interest" description="Disordered" evidence="1">
    <location>
        <begin position="1"/>
        <end position="44"/>
    </location>
</feature>
<reference evidence="2 3" key="2">
    <citation type="submission" date="2018-11" db="EMBL/GenBank/DDBJ databases">
        <authorList>
            <consortium name="Pathogen Informatics"/>
        </authorList>
    </citation>
    <scope>NUCLEOTIDE SEQUENCE [LARGE SCALE GENOMIC DNA]</scope>
</reference>
<protein>
    <submittedName>
        <fullName evidence="4">ANK_REP_REGION domain-containing protein</fullName>
    </submittedName>
</protein>
<feature type="compositionally biased region" description="Low complexity" evidence="1">
    <location>
        <begin position="275"/>
        <end position="294"/>
    </location>
</feature>
<evidence type="ECO:0000313" key="3">
    <source>
        <dbReference type="Proteomes" id="UP000282613"/>
    </source>
</evidence>
<feature type="compositionally biased region" description="Polar residues" evidence="1">
    <location>
        <begin position="15"/>
        <end position="29"/>
    </location>
</feature>
<accession>A0A0R3WCU3</accession>
<organism evidence="4">
    <name type="scientific">Taenia asiatica</name>
    <name type="common">Asian tapeworm</name>
    <dbReference type="NCBI Taxonomy" id="60517"/>
    <lineage>
        <taxon>Eukaryota</taxon>
        <taxon>Metazoa</taxon>
        <taxon>Spiralia</taxon>
        <taxon>Lophotrochozoa</taxon>
        <taxon>Platyhelminthes</taxon>
        <taxon>Cestoda</taxon>
        <taxon>Eucestoda</taxon>
        <taxon>Cyclophyllidea</taxon>
        <taxon>Taeniidae</taxon>
        <taxon>Taenia</taxon>
    </lineage>
</organism>
<keyword evidence="3" id="KW-1185">Reference proteome</keyword>